<keyword evidence="9" id="KW-0539">Nucleus</keyword>
<accession>A0ABN8MVN5</accession>
<dbReference type="PROSITE" id="PS51083">
    <property type="entry name" value="ZF_HIT"/>
    <property type="match status" value="1"/>
</dbReference>
<comment type="caution">
    <text evidence="14">The sequence shown here is derived from an EMBL/GenBank/DDBJ whole genome shotgun (WGS) entry which is preliminary data.</text>
</comment>
<feature type="region of interest" description="Disordered" evidence="12">
    <location>
        <begin position="47"/>
        <end position="90"/>
    </location>
</feature>
<evidence type="ECO:0000256" key="10">
    <source>
        <dbReference type="ARBA" id="ARBA00046946"/>
    </source>
</evidence>
<evidence type="ECO:0000256" key="5">
    <source>
        <dbReference type="ARBA" id="ARBA00022553"/>
    </source>
</evidence>
<evidence type="ECO:0000313" key="15">
    <source>
        <dbReference type="Proteomes" id="UP001159427"/>
    </source>
</evidence>
<name>A0ABN8MVN5_9CNID</name>
<keyword evidence="5" id="KW-0597">Phosphoprotein</keyword>
<dbReference type="Gene3D" id="3.30.60.190">
    <property type="match status" value="1"/>
</dbReference>
<dbReference type="PANTHER" id="PTHR13483:SF11">
    <property type="entry name" value="ZINC FINGER HIT DOMAIN-CONTAINING PROTEIN 3"/>
    <property type="match status" value="1"/>
</dbReference>
<evidence type="ECO:0000256" key="3">
    <source>
        <dbReference type="ARBA" id="ARBA00021568"/>
    </source>
</evidence>
<dbReference type="InterPro" id="IPR051639">
    <property type="entry name" value="BCD1"/>
</dbReference>
<comment type="subcellular location">
    <subcellularLocation>
        <location evidence="2">Cytoplasm</location>
    </subcellularLocation>
    <subcellularLocation>
        <location evidence="1">Nucleus</location>
    </subcellularLocation>
</comment>
<sequence>MKKEVDKELNSCEVCTSAAHKYKCPSCHTKYCSLSCFKTHKDDLCDRESRRRKEERQQVVEKSSNNACTVYKEEGEISGSDEESGDEDRVSGHILDKLGNSQELCNMLHNKHLREMIKEIDSSEDPGKLLTQAMQIPIFTEFVDECLRIVEPQDENKMEV</sequence>
<evidence type="ECO:0000256" key="7">
    <source>
        <dbReference type="ARBA" id="ARBA00022771"/>
    </source>
</evidence>
<dbReference type="InterPro" id="IPR007529">
    <property type="entry name" value="Znf_HIT"/>
</dbReference>
<protein>
    <recommendedName>
        <fullName evidence="3">Zinc finger HIT domain-containing protein 3</fullName>
    </recommendedName>
</protein>
<evidence type="ECO:0000256" key="11">
    <source>
        <dbReference type="PROSITE-ProRule" id="PRU00453"/>
    </source>
</evidence>
<dbReference type="CDD" id="cd23024">
    <property type="entry name" value="zf-HIT_ZNHIT2-3"/>
    <property type="match status" value="1"/>
</dbReference>
<evidence type="ECO:0000256" key="12">
    <source>
        <dbReference type="SAM" id="MobiDB-lite"/>
    </source>
</evidence>
<reference evidence="14 15" key="1">
    <citation type="submission" date="2022-05" db="EMBL/GenBank/DDBJ databases">
        <authorList>
            <consortium name="Genoscope - CEA"/>
            <person name="William W."/>
        </authorList>
    </citation>
    <scope>NUCLEOTIDE SEQUENCE [LARGE SCALE GENOMIC DNA]</scope>
</reference>
<dbReference type="Pfam" id="PF04438">
    <property type="entry name" value="zf-HIT"/>
    <property type="match status" value="1"/>
</dbReference>
<keyword evidence="6" id="KW-0479">Metal-binding</keyword>
<dbReference type="EMBL" id="CALNXI010000684">
    <property type="protein sequence ID" value="CAH3032862.1"/>
    <property type="molecule type" value="Genomic_DNA"/>
</dbReference>
<dbReference type="Proteomes" id="UP001159427">
    <property type="component" value="Unassembled WGS sequence"/>
</dbReference>
<evidence type="ECO:0000256" key="9">
    <source>
        <dbReference type="ARBA" id="ARBA00023242"/>
    </source>
</evidence>
<dbReference type="SUPFAM" id="SSF144232">
    <property type="entry name" value="HIT/MYND zinc finger-like"/>
    <property type="match status" value="1"/>
</dbReference>
<evidence type="ECO:0000259" key="13">
    <source>
        <dbReference type="PROSITE" id="PS51083"/>
    </source>
</evidence>
<keyword evidence="15" id="KW-1185">Reference proteome</keyword>
<keyword evidence="4" id="KW-0963">Cytoplasm</keyword>
<evidence type="ECO:0000256" key="8">
    <source>
        <dbReference type="ARBA" id="ARBA00022833"/>
    </source>
</evidence>
<feature type="domain" description="HIT-type" evidence="13">
    <location>
        <begin position="12"/>
        <end position="45"/>
    </location>
</feature>
<evidence type="ECO:0000256" key="2">
    <source>
        <dbReference type="ARBA" id="ARBA00004496"/>
    </source>
</evidence>
<dbReference type="InterPro" id="IPR048371">
    <property type="entry name" value="ZNHIT3_C"/>
</dbReference>
<organism evidence="14 15">
    <name type="scientific">Porites evermanni</name>
    <dbReference type="NCBI Taxonomy" id="104178"/>
    <lineage>
        <taxon>Eukaryota</taxon>
        <taxon>Metazoa</taxon>
        <taxon>Cnidaria</taxon>
        <taxon>Anthozoa</taxon>
        <taxon>Hexacorallia</taxon>
        <taxon>Scleractinia</taxon>
        <taxon>Fungiina</taxon>
        <taxon>Poritidae</taxon>
        <taxon>Porites</taxon>
    </lineage>
</organism>
<evidence type="ECO:0000256" key="6">
    <source>
        <dbReference type="ARBA" id="ARBA00022723"/>
    </source>
</evidence>
<dbReference type="Pfam" id="PF21373">
    <property type="entry name" value="ZNHIT3_C"/>
    <property type="match status" value="1"/>
</dbReference>
<feature type="compositionally biased region" description="Basic and acidic residues" evidence="12">
    <location>
        <begin position="47"/>
        <end position="59"/>
    </location>
</feature>
<evidence type="ECO:0000256" key="1">
    <source>
        <dbReference type="ARBA" id="ARBA00004123"/>
    </source>
</evidence>
<dbReference type="PANTHER" id="PTHR13483">
    <property type="entry name" value="BOX C_D SNORNA PROTEIN 1-RELATED"/>
    <property type="match status" value="1"/>
</dbReference>
<keyword evidence="8" id="KW-0862">Zinc</keyword>
<proteinExistence type="predicted"/>
<evidence type="ECO:0000256" key="4">
    <source>
        <dbReference type="ARBA" id="ARBA00022490"/>
    </source>
</evidence>
<keyword evidence="7 11" id="KW-0863">Zinc-finger</keyword>
<comment type="subunit">
    <text evidence="10">Thyroid receptor interacting proteins (TRIPs) specifically interact with the ligand binding domain of the thyroid receptor (TR). Requires the presence of thyroid hormone for its interaction. Interacts with NUFIP1. Interacts (via HIT-type zinc finger) with the RUVBL1/RUVBL2 complex in the presence of ADP.</text>
</comment>
<gene>
    <name evidence="14" type="ORF">PEVE_00039152</name>
</gene>
<evidence type="ECO:0000313" key="14">
    <source>
        <dbReference type="EMBL" id="CAH3032862.1"/>
    </source>
</evidence>